<dbReference type="InterPro" id="IPR029063">
    <property type="entry name" value="SAM-dependent_MTases_sf"/>
</dbReference>
<dbReference type="PANTHER" id="PTHR33841">
    <property type="entry name" value="DNA METHYLTRANSFERASE YEEA-RELATED"/>
    <property type="match status" value="1"/>
</dbReference>
<keyword evidence="9" id="KW-1185">Reference proteome</keyword>
<keyword evidence="3 8" id="KW-0489">Methyltransferase</keyword>
<dbReference type="InterPro" id="IPR011639">
    <property type="entry name" value="MethylTrfase_TaqI-like_dom"/>
</dbReference>
<evidence type="ECO:0000259" key="7">
    <source>
        <dbReference type="Pfam" id="PF07669"/>
    </source>
</evidence>
<dbReference type="EMBL" id="FOIQ01000005">
    <property type="protein sequence ID" value="SEW21398.1"/>
    <property type="molecule type" value="Genomic_DNA"/>
</dbReference>
<dbReference type="PRINTS" id="PR00507">
    <property type="entry name" value="N12N6MTFRASE"/>
</dbReference>
<comment type="catalytic activity">
    <reaction evidence="6">
        <text>a 2'-deoxyadenosine in DNA + S-adenosyl-L-methionine = an N(6)-methyl-2'-deoxyadenosine in DNA + S-adenosyl-L-homocysteine + H(+)</text>
        <dbReference type="Rhea" id="RHEA:15197"/>
        <dbReference type="Rhea" id="RHEA-COMP:12418"/>
        <dbReference type="Rhea" id="RHEA-COMP:12419"/>
        <dbReference type="ChEBI" id="CHEBI:15378"/>
        <dbReference type="ChEBI" id="CHEBI:57856"/>
        <dbReference type="ChEBI" id="CHEBI:59789"/>
        <dbReference type="ChEBI" id="CHEBI:90615"/>
        <dbReference type="ChEBI" id="CHEBI:90616"/>
        <dbReference type="EC" id="2.1.1.72"/>
    </reaction>
</comment>
<accession>A0A1I0Q335</accession>
<dbReference type="Proteomes" id="UP000199373">
    <property type="component" value="Unassembled WGS sequence"/>
</dbReference>
<gene>
    <name evidence="8" type="ORF">SAMN04487850_2196</name>
</gene>
<evidence type="ECO:0000256" key="4">
    <source>
        <dbReference type="ARBA" id="ARBA00022679"/>
    </source>
</evidence>
<evidence type="ECO:0000313" key="8">
    <source>
        <dbReference type="EMBL" id="SEW21398.1"/>
    </source>
</evidence>
<dbReference type="EC" id="2.1.1.72" evidence="2"/>
<dbReference type="SUPFAM" id="SSF53335">
    <property type="entry name" value="S-adenosyl-L-methionine-dependent methyltransferases"/>
    <property type="match status" value="1"/>
</dbReference>
<evidence type="ECO:0000256" key="2">
    <source>
        <dbReference type="ARBA" id="ARBA00011900"/>
    </source>
</evidence>
<organism evidence="8 9">
    <name type="scientific">Prevotella aff. ruminicola Tc2-24</name>
    <dbReference type="NCBI Taxonomy" id="81582"/>
    <lineage>
        <taxon>Bacteria</taxon>
        <taxon>Pseudomonadati</taxon>
        <taxon>Bacteroidota</taxon>
        <taxon>Bacteroidia</taxon>
        <taxon>Bacteroidales</taxon>
        <taxon>Prevotellaceae</taxon>
        <taxon>Prevotella</taxon>
    </lineage>
</organism>
<evidence type="ECO:0000256" key="5">
    <source>
        <dbReference type="ARBA" id="ARBA00022691"/>
    </source>
</evidence>
<dbReference type="GO" id="GO:0032259">
    <property type="term" value="P:methylation"/>
    <property type="evidence" value="ECO:0007669"/>
    <property type="project" value="UniProtKB-KW"/>
</dbReference>
<reference evidence="8 9" key="1">
    <citation type="submission" date="2016-10" db="EMBL/GenBank/DDBJ databases">
        <authorList>
            <person name="de Groot N.N."/>
        </authorList>
    </citation>
    <scope>NUCLEOTIDE SEQUENCE [LARGE SCALE GENOMIC DNA]</scope>
    <source>
        <strain evidence="8 9">TC2-24</strain>
    </source>
</reference>
<protein>
    <recommendedName>
        <fullName evidence="2">site-specific DNA-methyltransferase (adenine-specific)</fullName>
        <ecNumber evidence="2">2.1.1.72</ecNumber>
    </recommendedName>
</protein>
<feature type="domain" description="Type II methyltransferase M.TaqI-like" evidence="7">
    <location>
        <begin position="159"/>
        <end position="310"/>
    </location>
</feature>
<dbReference type="GO" id="GO:0006304">
    <property type="term" value="P:DNA modification"/>
    <property type="evidence" value="ECO:0007669"/>
    <property type="project" value="InterPro"/>
</dbReference>
<dbReference type="PANTHER" id="PTHR33841:SF5">
    <property type="entry name" value="DNA METHYLASE (MODIFICATION METHYLASE) (METHYLTRANSFERASE)-RELATED"/>
    <property type="match status" value="1"/>
</dbReference>
<evidence type="ECO:0000256" key="6">
    <source>
        <dbReference type="ARBA" id="ARBA00047942"/>
    </source>
</evidence>
<evidence type="ECO:0000256" key="1">
    <source>
        <dbReference type="ARBA" id="ARBA00006594"/>
    </source>
</evidence>
<dbReference type="InterPro" id="IPR050953">
    <property type="entry name" value="N4_N6_ade-DNA_methylase"/>
</dbReference>
<keyword evidence="5" id="KW-0949">S-adenosyl-L-methionine</keyword>
<dbReference type="AlphaFoldDB" id="A0A1I0Q335"/>
<sequence length="626" mass="72313">MPVSRTVNQEILSFFRKIEDKSTFYINSLIVSGFAVSHGLAVGKDNLLTKYLLPAEENNLIKFVRLIKSSPCFNTESLVELFEYVISPADKEVNGAVYTPAFIRIFIVKSILARYDMSQWTSMLYADLSCGCGGFFYTLIEQIKDNNPKLLIGAFIRDNILGVDIKEFSIERTKLLLALYALQNGEDLVENDFNLYCQNSLSNEFTEVPVVKHHGGIDVVMSNPPYVASSKLSEENRIYSQTWEVSQTGKADLYLPFFQLGIDCLTHGGILGYITVNTFYRSLNGSAFRFYLSRNGYDITIVDFGSEQLFRGCSTYTCVCLIEKRNTGLIHYVETSSKRLNNINNEVFEAIEYKELNDKKGWILKDKNTSDRIRAIEKVGKPLGEVVSIKNGFATLRNDIYVIKPNRQDFRYFYFEKEGQEFKVEKSICRKAVKANLLRLEEDLDLLVEYIIFPYYLNNGKVCIMEDENFQKNYPCAYSYLKGKQSALAKRDKGHKKYPKWYAFGRSQALNINGERLLFPHICDSACFVYCEDDSLLYYDGYAIFAKDHRQLVIIQKILKSDIFWYYITKTSKPYSGGYFSLEKRYIMHFGIPELTQIQEEELLALEHQAQVNEWLKPFYHNMLSI</sequence>
<dbReference type="Gene3D" id="3.40.50.150">
    <property type="entry name" value="Vaccinia Virus protein VP39"/>
    <property type="match status" value="1"/>
</dbReference>
<proteinExistence type="inferred from homology"/>
<keyword evidence="4" id="KW-0808">Transferase</keyword>
<dbReference type="GO" id="GO:0009007">
    <property type="term" value="F:site-specific DNA-methyltransferase (adenine-specific) activity"/>
    <property type="evidence" value="ECO:0007669"/>
    <property type="project" value="UniProtKB-EC"/>
</dbReference>
<dbReference type="RefSeq" id="WP_091916599.1">
    <property type="nucleotide sequence ID" value="NZ_FOIQ01000005.1"/>
</dbReference>
<evidence type="ECO:0000256" key="3">
    <source>
        <dbReference type="ARBA" id="ARBA00022603"/>
    </source>
</evidence>
<name>A0A1I0Q335_9BACT</name>
<evidence type="ECO:0000313" key="9">
    <source>
        <dbReference type="Proteomes" id="UP000199373"/>
    </source>
</evidence>
<dbReference type="Pfam" id="PF07669">
    <property type="entry name" value="Eco57I"/>
    <property type="match status" value="1"/>
</dbReference>
<comment type="similarity">
    <text evidence="1">Belongs to the N(4)/N(6)-methyltransferase family.</text>
</comment>